<feature type="transmembrane region" description="Helical" evidence="1">
    <location>
        <begin position="6"/>
        <end position="26"/>
    </location>
</feature>
<proteinExistence type="predicted"/>
<keyword evidence="1" id="KW-0812">Transmembrane</keyword>
<dbReference type="RefSeq" id="WP_134209643.1">
    <property type="nucleotide sequence ID" value="NZ_CP038015.1"/>
</dbReference>
<dbReference type="Proteomes" id="UP000294292">
    <property type="component" value="Chromosome"/>
</dbReference>
<gene>
    <name evidence="2" type="ORF">E2636_07515</name>
</gene>
<keyword evidence="3" id="KW-1185">Reference proteome</keyword>
<evidence type="ECO:0008006" key="4">
    <source>
        <dbReference type="Google" id="ProtNLM"/>
    </source>
</evidence>
<keyword evidence="1" id="KW-0472">Membrane</keyword>
<feature type="transmembrane region" description="Helical" evidence="1">
    <location>
        <begin position="33"/>
        <end position="56"/>
    </location>
</feature>
<dbReference type="OrthoDB" id="2972540at2"/>
<dbReference type="AlphaFoldDB" id="A0A4P6ZXI9"/>
<evidence type="ECO:0000256" key="1">
    <source>
        <dbReference type="SAM" id="Phobius"/>
    </source>
</evidence>
<protein>
    <recommendedName>
        <fullName evidence="4">DUF3139 domain-containing protein</fullName>
    </recommendedName>
</protein>
<name>A0A4P6ZXI9_9BACL</name>
<sequence length="142" mass="16222">MYPTSIIIIGYVFVILAIVSGISYFLKPFIRKLIWGVSGTILIIVIGYFALLPILVESQTNEAIGKLNTYLTTIYPNEKWEIIDTDDDELKATVELHVIFENEYEVVYAYYIKDEKIGQSDFWSQSGESSEELIAKGFEPIH</sequence>
<keyword evidence="1" id="KW-1133">Transmembrane helix</keyword>
<dbReference type="KEGG" id="panc:E2636_07515"/>
<evidence type="ECO:0000313" key="2">
    <source>
        <dbReference type="EMBL" id="QBP40983.1"/>
    </source>
</evidence>
<organism evidence="2 3">
    <name type="scientific">Paenisporosarcina antarctica</name>
    <dbReference type="NCBI Taxonomy" id="417367"/>
    <lineage>
        <taxon>Bacteria</taxon>
        <taxon>Bacillati</taxon>
        <taxon>Bacillota</taxon>
        <taxon>Bacilli</taxon>
        <taxon>Bacillales</taxon>
        <taxon>Caryophanaceae</taxon>
        <taxon>Paenisporosarcina</taxon>
    </lineage>
</organism>
<accession>A0A4P6ZXI9</accession>
<reference evidence="2 3" key="1">
    <citation type="submission" date="2019-03" db="EMBL/GenBank/DDBJ databases">
        <title>Complete genome sequence of Paenisporosarcina antarctica CGMCC 1.6503T.</title>
        <authorList>
            <person name="Rong J.-C."/>
            <person name="Chi N.-Y."/>
            <person name="Zhang Q.-F."/>
        </authorList>
    </citation>
    <scope>NUCLEOTIDE SEQUENCE [LARGE SCALE GENOMIC DNA]</scope>
    <source>
        <strain evidence="2 3">CGMCC 1.6503</strain>
    </source>
</reference>
<evidence type="ECO:0000313" key="3">
    <source>
        <dbReference type="Proteomes" id="UP000294292"/>
    </source>
</evidence>
<dbReference type="EMBL" id="CP038015">
    <property type="protein sequence ID" value="QBP40983.1"/>
    <property type="molecule type" value="Genomic_DNA"/>
</dbReference>